<dbReference type="PANTHER" id="PTHR43547">
    <property type="entry name" value="TWO-COMPONENT HISTIDINE KINASE"/>
    <property type="match status" value="1"/>
</dbReference>
<keyword evidence="6 10" id="KW-0812">Transmembrane</keyword>
<feature type="compositionally biased region" description="Low complexity" evidence="9">
    <location>
        <begin position="347"/>
        <end position="361"/>
    </location>
</feature>
<dbReference type="PANTHER" id="PTHR43547:SF2">
    <property type="entry name" value="HYBRID SIGNAL TRANSDUCTION HISTIDINE KINASE C"/>
    <property type="match status" value="1"/>
</dbReference>
<evidence type="ECO:0000259" key="11">
    <source>
        <dbReference type="PROSITE" id="PS50109"/>
    </source>
</evidence>
<feature type="compositionally biased region" description="Pro residues" evidence="9">
    <location>
        <begin position="183"/>
        <end position="210"/>
    </location>
</feature>
<keyword evidence="10" id="KW-0472">Membrane</keyword>
<feature type="transmembrane region" description="Helical" evidence="10">
    <location>
        <begin position="120"/>
        <end position="142"/>
    </location>
</feature>
<gene>
    <name evidence="12" type="ORF">HNR40_000856</name>
</gene>
<keyword evidence="5" id="KW-0808">Transferase</keyword>
<dbReference type="RefSeq" id="WP_184958489.1">
    <property type="nucleotide sequence ID" value="NZ_JACHIN010000001.1"/>
</dbReference>
<dbReference type="SUPFAM" id="SSF55874">
    <property type="entry name" value="ATPase domain of HSP90 chaperone/DNA topoisomerase II/histidine kinase"/>
    <property type="match status" value="1"/>
</dbReference>
<keyword evidence="13" id="KW-1185">Reference proteome</keyword>
<keyword evidence="8 10" id="KW-1133">Transmembrane helix</keyword>
<reference evidence="12 13" key="1">
    <citation type="submission" date="2020-08" db="EMBL/GenBank/DDBJ databases">
        <title>Genomic Encyclopedia of Type Strains, Phase IV (KMG-IV): sequencing the most valuable type-strain genomes for metagenomic binning, comparative biology and taxonomic classification.</title>
        <authorList>
            <person name="Goeker M."/>
        </authorList>
    </citation>
    <scope>NUCLEOTIDE SEQUENCE [LARGE SCALE GENOMIC DNA]</scope>
    <source>
        <strain evidence="12 13">DSM 45385</strain>
    </source>
</reference>
<dbReference type="InterPro" id="IPR005467">
    <property type="entry name" value="His_kinase_dom"/>
</dbReference>
<evidence type="ECO:0000256" key="6">
    <source>
        <dbReference type="ARBA" id="ARBA00022692"/>
    </source>
</evidence>
<proteinExistence type="predicted"/>
<dbReference type="EMBL" id="JACHIN010000001">
    <property type="protein sequence ID" value="MBB5075410.1"/>
    <property type="molecule type" value="Genomic_DNA"/>
</dbReference>
<feature type="domain" description="Histidine kinase" evidence="11">
    <location>
        <begin position="273"/>
        <end position="544"/>
    </location>
</feature>
<dbReference type="InterPro" id="IPR003661">
    <property type="entry name" value="HisK_dim/P_dom"/>
</dbReference>
<dbReference type="SMART" id="SM00387">
    <property type="entry name" value="HATPase_c"/>
    <property type="match status" value="1"/>
</dbReference>
<dbReference type="EC" id="2.7.13.3" evidence="3"/>
<dbReference type="GO" id="GO:0005886">
    <property type="term" value="C:plasma membrane"/>
    <property type="evidence" value="ECO:0007669"/>
    <property type="project" value="UniProtKB-SubCell"/>
</dbReference>
<evidence type="ECO:0000313" key="12">
    <source>
        <dbReference type="EMBL" id="MBB5075410.1"/>
    </source>
</evidence>
<dbReference type="Gene3D" id="3.30.565.10">
    <property type="entry name" value="Histidine kinase-like ATPase, C-terminal domain"/>
    <property type="match status" value="1"/>
</dbReference>
<evidence type="ECO:0000256" key="7">
    <source>
        <dbReference type="ARBA" id="ARBA00022777"/>
    </source>
</evidence>
<dbReference type="PRINTS" id="PR01217">
    <property type="entry name" value="PRICHEXTENSN"/>
</dbReference>
<protein>
    <recommendedName>
        <fullName evidence="3">histidine kinase</fullName>
        <ecNumber evidence="3">2.7.13.3</ecNumber>
    </recommendedName>
</protein>
<feature type="compositionally biased region" description="Low complexity" evidence="9">
    <location>
        <begin position="173"/>
        <end position="182"/>
    </location>
</feature>
<dbReference type="Proteomes" id="UP000568380">
    <property type="component" value="Unassembled WGS sequence"/>
</dbReference>
<dbReference type="PROSITE" id="PS50109">
    <property type="entry name" value="HIS_KIN"/>
    <property type="match status" value="1"/>
</dbReference>
<accession>A0A7W7ZY44</accession>
<name>A0A7W7ZY44_9ACTN</name>
<dbReference type="CDD" id="cd00082">
    <property type="entry name" value="HisKA"/>
    <property type="match status" value="1"/>
</dbReference>
<evidence type="ECO:0000256" key="8">
    <source>
        <dbReference type="ARBA" id="ARBA00022989"/>
    </source>
</evidence>
<feature type="region of interest" description="Disordered" evidence="9">
    <location>
        <begin position="347"/>
        <end position="423"/>
    </location>
</feature>
<dbReference type="Pfam" id="PF00512">
    <property type="entry name" value="HisKA"/>
    <property type="match status" value="1"/>
</dbReference>
<evidence type="ECO:0000256" key="9">
    <source>
        <dbReference type="SAM" id="MobiDB-lite"/>
    </source>
</evidence>
<evidence type="ECO:0000256" key="4">
    <source>
        <dbReference type="ARBA" id="ARBA00022553"/>
    </source>
</evidence>
<sequence length="548" mass="56581">MSLRLKIALSLALTAVAVATAIGVLVHLRTADTQLDTARRTLDGQFQSLLARQAEGQDAGLTVGPVPAPLSREITARPVRATYLDGDTLWAATTLSGKTVSLTRPYHPEQAQLAALDRTLLTSGALATLVACLAGIAVATGLSRRLRHVSRTATTIASGDLTARVTPPPALVAPPTAFSTPDPLAPAPPGDPSTPDPLAPAPSGSPPTPGSPVVGPSSPSSAPPPADHAVVSVSSRSRSAWRGDEVVAVGRALDQMADALQARLEAERRVTADIAHELRTPVTGLLTAAELLPPGRPAELVRDRAAVLARLVEDILEVARLDAHTDQPTLERRLLSALTHRAITAAHATPAPTPSTATPDHAAPEHPRSSTPDDDTPNPDTPAPPPGLDHTHANDSALPEAACEGSPVPSDALPGTDYPASGGAGVRVVVVRDVEVETDPRRVERILANLVTNAVRHGRPPVTVTVDGTTVRVADHGQGFPADMLAVLREHGPQRFASGARARGTGVGLGLTIAAGQARMLGADLEFGNTDTGAVVTLRLPGTSSHHR</sequence>
<keyword evidence="7 12" id="KW-0418">Kinase</keyword>
<feature type="region of interest" description="Disordered" evidence="9">
    <location>
        <begin position="160"/>
        <end position="236"/>
    </location>
</feature>
<dbReference type="InterPro" id="IPR003660">
    <property type="entry name" value="HAMP_dom"/>
</dbReference>
<evidence type="ECO:0000256" key="1">
    <source>
        <dbReference type="ARBA" id="ARBA00000085"/>
    </source>
</evidence>
<dbReference type="GO" id="GO:0000155">
    <property type="term" value="F:phosphorelay sensor kinase activity"/>
    <property type="evidence" value="ECO:0007669"/>
    <property type="project" value="InterPro"/>
</dbReference>
<dbReference type="SUPFAM" id="SSF47384">
    <property type="entry name" value="Homodimeric domain of signal transducing histidine kinase"/>
    <property type="match status" value="1"/>
</dbReference>
<dbReference type="Gene3D" id="1.10.287.130">
    <property type="match status" value="1"/>
</dbReference>
<evidence type="ECO:0000256" key="2">
    <source>
        <dbReference type="ARBA" id="ARBA00004236"/>
    </source>
</evidence>
<feature type="compositionally biased region" description="Low complexity" evidence="9">
    <location>
        <begin position="227"/>
        <end position="236"/>
    </location>
</feature>
<comment type="caution">
    <text evidence="12">The sequence shown here is derived from an EMBL/GenBank/DDBJ whole genome shotgun (WGS) entry which is preliminary data.</text>
</comment>
<dbReference type="Pfam" id="PF02518">
    <property type="entry name" value="HATPase_c"/>
    <property type="match status" value="1"/>
</dbReference>
<evidence type="ECO:0000256" key="3">
    <source>
        <dbReference type="ARBA" id="ARBA00012438"/>
    </source>
</evidence>
<evidence type="ECO:0000256" key="5">
    <source>
        <dbReference type="ARBA" id="ARBA00022679"/>
    </source>
</evidence>
<keyword evidence="4" id="KW-0597">Phosphoprotein</keyword>
<dbReference type="AlphaFoldDB" id="A0A7W7ZY44"/>
<evidence type="ECO:0000313" key="13">
    <source>
        <dbReference type="Proteomes" id="UP000568380"/>
    </source>
</evidence>
<dbReference type="InterPro" id="IPR036097">
    <property type="entry name" value="HisK_dim/P_sf"/>
</dbReference>
<feature type="compositionally biased region" description="Low complexity" evidence="9">
    <location>
        <begin position="211"/>
        <end position="220"/>
    </location>
</feature>
<dbReference type="SMART" id="SM00388">
    <property type="entry name" value="HisKA"/>
    <property type="match status" value="1"/>
</dbReference>
<dbReference type="Gene3D" id="6.10.340.10">
    <property type="match status" value="1"/>
</dbReference>
<dbReference type="Pfam" id="PF00672">
    <property type="entry name" value="HAMP"/>
    <property type="match status" value="1"/>
</dbReference>
<comment type="catalytic activity">
    <reaction evidence="1">
        <text>ATP + protein L-histidine = ADP + protein N-phospho-L-histidine.</text>
        <dbReference type="EC" id="2.7.13.3"/>
    </reaction>
</comment>
<dbReference type="InterPro" id="IPR036890">
    <property type="entry name" value="HATPase_C_sf"/>
</dbReference>
<comment type="subcellular location">
    <subcellularLocation>
        <location evidence="2">Cell membrane</location>
    </subcellularLocation>
</comment>
<dbReference type="InterPro" id="IPR003594">
    <property type="entry name" value="HATPase_dom"/>
</dbReference>
<evidence type="ECO:0000256" key="10">
    <source>
        <dbReference type="SAM" id="Phobius"/>
    </source>
</evidence>
<organism evidence="12 13">
    <name type="scientific">Nonomuraea endophytica</name>
    <dbReference type="NCBI Taxonomy" id="714136"/>
    <lineage>
        <taxon>Bacteria</taxon>
        <taxon>Bacillati</taxon>
        <taxon>Actinomycetota</taxon>
        <taxon>Actinomycetes</taxon>
        <taxon>Streptosporangiales</taxon>
        <taxon>Streptosporangiaceae</taxon>
        <taxon>Nonomuraea</taxon>
    </lineage>
</organism>